<dbReference type="Pfam" id="PF04343">
    <property type="entry name" value="DUF488"/>
    <property type="match status" value="1"/>
</dbReference>
<dbReference type="AlphaFoldDB" id="B9XFZ0"/>
<name>B9XFZ0_PEDPL</name>
<dbReference type="PANTHER" id="PTHR39337">
    <property type="entry name" value="BLR5642 PROTEIN"/>
    <property type="match status" value="1"/>
</dbReference>
<dbReference type="InterPro" id="IPR014519">
    <property type="entry name" value="UCP024492"/>
</dbReference>
<proteinExistence type="predicted"/>
<comment type="caution">
    <text evidence="1">The sequence shown here is derived from an EMBL/GenBank/DDBJ whole genome shotgun (WGS) entry which is preliminary data.</text>
</comment>
<dbReference type="STRING" id="320771.Cflav_PD3869"/>
<reference evidence="1 2" key="1">
    <citation type="journal article" date="2011" name="J. Bacteriol.">
        <title>Genome sequence of 'Pedosphaera parvula' Ellin514, an aerobic Verrucomicrobial isolate from pasture soil.</title>
        <authorList>
            <person name="Kant R."/>
            <person name="van Passel M.W."/>
            <person name="Sangwan P."/>
            <person name="Palva A."/>
            <person name="Lucas S."/>
            <person name="Copeland A."/>
            <person name="Lapidus A."/>
            <person name="Glavina Del Rio T."/>
            <person name="Dalin E."/>
            <person name="Tice H."/>
            <person name="Bruce D."/>
            <person name="Goodwin L."/>
            <person name="Pitluck S."/>
            <person name="Chertkov O."/>
            <person name="Larimer F.W."/>
            <person name="Land M.L."/>
            <person name="Hauser L."/>
            <person name="Brettin T.S."/>
            <person name="Detter J.C."/>
            <person name="Han S."/>
            <person name="de Vos W.M."/>
            <person name="Janssen P.H."/>
            <person name="Smidt H."/>
        </authorList>
    </citation>
    <scope>NUCLEOTIDE SEQUENCE [LARGE SCALE GENOMIC DNA]</scope>
    <source>
        <strain evidence="1 2">Ellin514</strain>
    </source>
</reference>
<evidence type="ECO:0008006" key="3">
    <source>
        <dbReference type="Google" id="ProtNLM"/>
    </source>
</evidence>
<gene>
    <name evidence="1" type="ORF">Cflav_PD3869</name>
</gene>
<evidence type="ECO:0000313" key="1">
    <source>
        <dbReference type="EMBL" id="EEF61152.1"/>
    </source>
</evidence>
<dbReference type="Proteomes" id="UP000003688">
    <property type="component" value="Unassembled WGS sequence"/>
</dbReference>
<dbReference type="EMBL" id="ABOX02000011">
    <property type="protein sequence ID" value="EEF61152.1"/>
    <property type="molecule type" value="Genomic_DNA"/>
</dbReference>
<dbReference type="InterPro" id="IPR007438">
    <property type="entry name" value="DUF488"/>
</dbReference>
<keyword evidence="2" id="KW-1185">Reference proteome</keyword>
<protein>
    <recommendedName>
        <fullName evidence="3">DUF488 domain-containing protein</fullName>
    </recommendedName>
</protein>
<organism evidence="1 2">
    <name type="scientific">Pedosphaera parvula (strain Ellin514)</name>
    <dbReference type="NCBI Taxonomy" id="320771"/>
    <lineage>
        <taxon>Bacteria</taxon>
        <taxon>Pseudomonadati</taxon>
        <taxon>Verrucomicrobiota</taxon>
        <taxon>Pedosphaerae</taxon>
        <taxon>Pedosphaerales</taxon>
        <taxon>Pedosphaeraceae</taxon>
        <taxon>Pedosphaera</taxon>
    </lineage>
</organism>
<sequence>MGLQNEGIAYEHFEKLGGRRAPVPDSPNTAWRNTGFRGYADYMVTAAFDEGIRRLIILAAAKRTVIMCAEAVWWQCHRSLIADYLKASGMAVWHIIGASKVELHPYTSPAHLIDGRLSYRKEDFQRELPLL</sequence>
<accession>B9XFZ0</accession>
<dbReference type="PANTHER" id="PTHR39337:SF1">
    <property type="entry name" value="BLR5642 PROTEIN"/>
    <property type="match status" value="1"/>
</dbReference>
<dbReference type="PIRSF" id="PIRSF024492">
    <property type="entry name" value="UCP024492"/>
    <property type="match status" value="1"/>
</dbReference>
<evidence type="ECO:0000313" key="2">
    <source>
        <dbReference type="Proteomes" id="UP000003688"/>
    </source>
</evidence>